<dbReference type="InterPro" id="IPR014718">
    <property type="entry name" value="GH-type_carb-bd"/>
</dbReference>
<evidence type="ECO:0000313" key="7">
    <source>
        <dbReference type="EMBL" id="PQB07716.1"/>
    </source>
</evidence>
<evidence type="ECO:0000256" key="4">
    <source>
        <dbReference type="SAM" id="SignalP"/>
    </source>
</evidence>
<dbReference type="EMBL" id="MQUA01000013">
    <property type="protein sequence ID" value="PQB07716.1"/>
    <property type="molecule type" value="Genomic_DNA"/>
</dbReference>
<dbReference type="InterPro" id="IPR008928">
    <property type="entry name" value="6-hairpin_glycosidase_sf"/>
</dbReference>
<dbReference type="SUPFAM" id="SSF48208">
    <property type="entry name" value="Six-hairpin glycosidases"/>
    <property type="match status" value="1"/>
</dbReference>
<dbReference type="Proteomes" id="UP000239522">
    <property type="component" value="Unassembled WGS sequence"/>
</dbReference>
<feature type="chain" id="PRO_5015424562" evidence="4">
    <location>
        <begin position="21"/>
        <end position="747"/>
    </location>
</feature>
<dbReference type="GO" id="GO:0006516">
    <property type="term" value="P:glycoprotein catabolic process"/>
    <property type="evidence" value="ECO:0007669"/>
    <property type="project" value="TreeGrafter"/>
</dbReference>
<evidence type="ECO:0000313" key="8">
    <source>
        <dbReference type="Proteomes" id="UP000239522"/>
    </source>
</evidence>
<feature type="signal peptide" evidence="4">
    <location>
        <begin position="1"/>
        <end position="20"/>
    </location>
</feature>
<dbReference type="InterPro" id="IPR050883">
    <property type="entry name" value="PNGase"/>
</dbReference>
<keyword evidence="4" id="KW-0732">Signal</keyword>
<dbReference type="InterPro" id="IPR041371">
    <property type="entry name" value="GH92_N"/>
</dbReference>
<keyword evidence="8" id="KW-1185">Reference proteome</keyword>
<keyword evidence="3" id="KW-0106">Calcium</keyword>
<evidence type="ECO:0000259" key="6">
    <source>
        <dbReference type="Pfam" id="PF17678"/>
    </source>
</evidence>
<comment type="cofactor">
    <cofactor evidence="1">
        <name>Ca(2+)</name>
        <dbReference type="ChEBI" id="CHEBI:29108"/>
    </cofactor>
</comment>
<evidence type="ECO:0000256" key="3">
    <source>
        <dbReference type="ARBA" id="ARBA00022837"/>
    </source>
</evidence>
<organism evidence="7 8">
    <name type="scientific">Polaribacter filamentus</name>
    <dbReference type="NCBI Taxonomy" id="53483"/>
    <lineage>
        <taxon>Bacteria</taxon>
        <taxon>Pseudomonadati</taxon>
        <taxon>Bacteroidota</taxon>
        <taxon>Flavobacteriia</taxon>
        <taxon>Flavobacteriales</taxon>
        <taxon>Flavobacteriaceae</taxon>
    </lineage>
</organism>
<dbReference type="Gene3D" id="2.70.98.10">
    <property type="match status" value="1"/>
</dbReference>
<evidence type="ECO:0000256" key="2">
    <source>
        <dbReference type="ARBA" id="ARBA00011245"/>
    </source>
</evidence>
<dbReference type="GO" id="GO:0005975">
    <property type="term" value="P:carbohydrate metabolic process"/>
    <property type="evidence" value="ECO:0007669"/>
    <property type="project" value="InterPro"/>
</dbReference>
<dbReference type="FunFam" id="3.30.2080.10:FF:000001">
    <property type="entry name" value="Alpha-1,2-mannosidase subfamily"/>
    <property type="match status" value="1"/>
</dbReference>
<dbReference type="GO" id="GO:0000224">
    <property type="term" value="F:peptide-N4-(N-acetyl-beta-glucosaminyl)asparagine amidase activity"/>
    <property type="evidence" value="ECO:0007669"/>
    <property type="project" value="TreeGrafter"/>
</dbReference>
<dbReference type="Pfam" id="PF07971">
    <property type="entry name" value="Glyco_hydro_92"/>
    <property type="match status" value="1"/>
</dbReference>
<name>A0A2S7KYN3_9FLAO</name>
<evidence type="ECO:0000259" key="5">
    <source>
        <dbReference type="Pfam" id="PF07971"/>
    </source>
</evidence>
<dbReference type="GO" id="GO:0005829">
    <property type="term" value="C:cytosol"/>
    <property type="evidence" value="ECO:0007669"/>
    <property type="project" value="TreeGrafter"/>
</dbReference>
<dbReference type="Gene3D" id="3.30.2080.10">
    <property type="entry name" value="GH92 mannosidase domain"/>
    <property type="match status" value="1"/>
</dbReference>
<dbReference type="GO" id="GO:0030246">
    <property type="term" value="F:carbohydrate binding"/>
    <property type="evidence" value="ECO:0007669"/>
    <property type="project" value="InterPro"/>
</dbReference>
<reference evidence="7 8" key="1">
    <citation type="submission" date="2016-11" db="EMBL/GenBank/DDBJ databases">
        <title>Trade-off between light-utilization and light-protection in marine flavobacteria.</title>
        <authorList>
            <person name="Kumagai Y."/>
        </authorList>
    </citation>
    <scope>NUCLEOTIDE SEQUENCE [LARGE SCALE GENOMIC DNA]</scope>
    <source>
        <strain evidence="7 8">ATCC 700397</strain>
    </source>
</reference>
<dbReference type="PANTHER" id="PTHR12143">
    <property type="entry name" value="PEPTIDE N-GLYCANASE PNGASE -RELATED"/>
    <property type="match status" value="1"/>
</dbReference>
<dbReference type="PANTHER" id="PTHR12143:SF43">
    <property type="entry name" value="PUTATIVE-RELATED"/>
    <property type="match status" value="1"/>
</dbReference>
<dbReference type="Pfam" id="PF17678">
    <property type="entry name" value="Glyco_hydro_92N"/>
    <property type="match status" value="1"/>
</dbReference>
<dbReference type="Gene3D" id="1.20.1050.60">
    <property type="entry name" value="alpha-1,2-mannosidase"/>
    <property type="match status" value="1"/>
</dbReference>
<dbReference type="OrthoDB" id="9804511at2"/>
<evidence type="ECO:0000256" key="1">
    <source>
        <dbReference type="ARBA" id="ARBA00001913"/>
    </source>
</evidence>
<sequence length="747" mass="85693">MKKIIIIAVLSFYATTTSFAQEDFTKYVDPAIGNVARFLVPTFPTMQLPNQMLRMFPAKSDYISDEVAAFPLQIVGHRNRPGLFQMKVSLGTITDDSWNKKMNIDHDLEIYHPWLYSTYLIDDDIRVSFTPANKSAIYKIEFPERADKNILIKGSNDMTAFLNNENAFAFTEKVKYTTRGTSPVTRVMSVYVYAIITDSNNKVIKGTIGNTSNSKFSISFPKEAPSEVHIKYAVSYISHEQAKINFEKELASKGFDDVVVFGKKAWEKVINQIEVEGGAEAQKRTFYTALYRTYERMININEYGKYYSGYDGKVHESNRPFYTDDWVWDTYRAAHPLRTILTPEMQNDMLNSYTLMYEQSGWMPTFPQVHGNHMCMNSYHSGSLFIDGYRKGLKDYDVKKAYEGIKKNMTQATFIPWRQGTPKLEIDDFYHEHGYFPALHPGEKETIAMMDDFEKRQAVAVTLGISYDFWALGELAKELGKQDDYNKFSIKGNDYKKLWHNEHRLFMPKDDKGNWIDIDPKSAGGAGYRDYYDENNGWTYAWDVQQDIDGLITLLGGKKEAENRLDQLFREPLGMKRNLFYVNGSNSTGLVGQFSMGNEPSFHIPYLYNYFGAPWKTQKRTRFLLDVWFKDTIFGIPGDEDGGGMTAFVVFTSMGLYPTTPGLPFYDITSPVFEKTTINLENGKKFVIHAKGASRTKKYIQKAFINGQEITSPFITHKQIMDGGTLKLVLDELPNKAWGKNAKIPKF</sequence>
<gene>
    <name evidence="7" type="ORF">BST83_11530</name>
</gene>
<comment type="caution">
    <text evidence="7">The sequence shown here is derived from an EMBL/GenBank/DDBJ whole genome shotgun (WGS) entry which is preliminary data.</text>
</comment>
<dbReference type="AlphaFoldDB" id="A0A2S7KYN3"/>
<protein>
    <submittedName>
        <fullName evidence="7">Alpha-mannosidase</fullName>
    </submittedName>
</protein>
<dbReference type="InterPro" id="IPR012939">
    <property type="entry name" value="Glyco_hydro_92"/>
</dbReference>
<dbReference type="InterPro" id="IPR005887">
    <property type="entry name" value="GH92_a_mannosidase_put"/>
</dbReference>
<proteinExistence type="predicted"/>
<feature type="domain" description="Glycosyl hydrolase family 92 N-terminal" evidence="6">
    <location>
        <begin position="27"/>
        <end position="235"/>
    </location>
</feature>
<feature type="domain" description="Glycosyl hydrolase family 92" evidence="5">
    <location>
        <begin position="241"/>
        <end position="731"/>
    </location>
</feature>
<dbReference type="Gene3D" id="1.20.1610.10">
    <property type="entry name" value="alpha-1,2-mannosidases domains"/>
    <property type="match status" value="1"/>
</dbReference>
<dbReference type="RefSeq" id="WP_104809928.1">
    <property type="nucleotide sequence ID" value="NZ_MQUA01000013.1"/>
</dbReference>
<dbReference type="NCBIfam" id="TIGR01180">
    <property type="entry name" value="aman2_put"/>
    <property type="match status" value="1"/>
</dbReference>
<comment type="subunit">
    <text evidence="2">Monomer.</text>
</comment>
<accession>A0A2S7KYN3</accession>